<dbReference type="AlphaFoldDB" id="M1X072"/>
<reference evidence="1 2" key="1">
    <citation type="submission" date="2012-05" db="EMBL/GenBank/DDBJ databases">
        <authorList>
            <person name="Hilton J."/>
        </authorList>
    </citation>
    <scope>NUCLEOTIDE SEQUENCE [LARGE SCALE GENOMIC DNA]</scope>
    <source>
        <strain evidence="1 2">HH01</strain>
    </source>
</reference>
<evidence type="ECO:0000313" key="1">
    <source>
        <dbReference type="EMBL" id="CCH68142.1"/>
    </source>
</evidence>
<comment type="caution">
    <text evidence="1">The sequence shown here is derived from an EMBL/GenBank/DDBJ whole genome shotgun (WGS) entry which is preliminary data.</text>
</comment>
<sequence length="47" mass="5265">MWLLTLLIPSCISKTLFVAVLACNRSAEHQLYLDSINELNNKNTTDG</sequence>
<accession>M1X072</accession>
<name>M1X072_9NOST</name>
<dbReference type="EMBL" id="CAIY01000080">
    <property type="protein sequence ID" value="CCH68142.1"/>
    <property type="molecule type" value="Genomic_DNA"/>
</dbReference>
<gene>
    <name evidence="1" type="ORF">RINTHH_19870</name>
</gene>
<proteinExistence type="predicted"/>
<reference evidence="2" key="2">
    <citation type="submission" date="2016-01" db="EMBL/GenBank/DDBJ databases">
        <title>Diatom-associated endosymboitic cyanobacterium lacks core nitrogen metabolism enzymes.</title>
        <authorList>
            <person name="Hilton J.A."/>
            <person name="Foster R.A."/>
            <person name="Tripp H.J."/>
            <person name="Carter B.J."/>
            <person name="Zehr J.P."/>
            <person name="Villareal T.A."/>
        </authorList>
    </citation>
    <scope>NUCLEOTIDE SEQUENCE [LARGE SCALE GENOMIC DNA]</scope>
    <source>
        <strain evidence="2">HH01</strain>
    </source>
</reference>
<protein>
    <submittedName>
        <fullName evidence="1">Uncharacterized protein</fullName>
    </submittedName>
</protein>
<evidence type="ECO:0000313" key="2">
    <source>
        <dbReference type="Proteomes" id="UP000053051"/>
    </source>
</evidence>
<dbReference type="Proteomes" id="UP000053051">
    <property type="component" value="Unassembled WGS sequence"/>
</dbReference>
<organism evidence="1 2">
    <name type="scientific">Richelia intracellularis HH01</name>
    <dbReference type="NCBI Taxonomy" id="1165094"/>
    <lineage>
        <taxon>Bacteria</taxon>
        <taxon>Bacillati</taxon>
        <taxon>Cyanobacteriota</taxon>
        <taxon>Cyanophyceae</taxon>
        <taxon>Nostocales</taxon>
        <taxon>Nostocaceae</taxon>
        <taxon>Richelia</taxon>
    </lineage>
</organism>
<keyword evidence="2" id="KW-1185">Reference proteome</keyword>